<organism evidence="2 3">
    <name type="scientific">Ciona intestinalis</name>
    <name type="common">Transparent sea squirt</name>
    <name type="synonym">Ascidia intestinalis</name>
    <dbReference type="NCBI Taxonomy" id="7719"/>
    <lineage>
        <taxon>Eukaryota</taxon>
        <taxon>Metazoa</taxon>
        <taxon>Chordata</taxon>
        <taxon>Tunicata</taxon>
        <taxon>Ascidiacea</taxon>
        <taxon>Phlebobranchia</taxon>
        <taxon>Cionidae</taxon>
        <taxon>Ciona</taxon>
    </lineage>
</organism>
<keyword evidence="1" id="KW-0732">Signal</keyword>
<evidence type="ECO:0000256" key="1">
    <source>
        <dbReference type="SAM" id="SignalP"/>
    </source>
</evidence>
<evidence type="ECO:0000313" key="2">
    <source>
        <dbReference type="Ensembl" id="ENSCINP00000033245.1"/>
    </source>
</evidence>
<keyword evidence="3" id="KW-1185">Reference proteome</keyword>
<proteinExistence type="predicted"/>
<sequence>MNLPLLFFPSLRILGHVEALPVTITPEINLCYSTYFNIRGINL</sequence>
<dbReference type="HOGENOM" id="CLU_3241867_0_0_1"/>
<reference evidence="2" key="3">
    <citation type="submission" date="2025-09" db="UniProtKB">
        <authorList>
            <consortium name="Ensembl"/>
        </authorList>
    </citation>
    <scope>IDENTIFICATION</scope>
</reference>
<dbReference type="Ensembl" id="ENSCINT00000032240.1">
    <property type="protein sequence ID" value="ENSCINP00000033245.1"/>
    <property type="gene ID" value="ENSCING00000022074.1"/>
</dbReference>
<feature type="chain" id="PRO_5003576999" evidence="1">
    <location>
        <begin position="20"/>
        <end position="43"/>
    </location>
</feature>
<reference evidence="3" key="1">
    <citation type="journal article" date="2002" name="Science">
        <title>The draft genome of Ciona intestinalis: insights into chordate and vertebrate origins.</title>
        <authorList>
            <person name="Dehal P."/>
            <person name="Satou Y."/>
            <person name="Campbell R.K."/>
            <person name="Chapman J."/>
            <person name="Degnan B."/>
            <person name="De Tomaso A."/>
            <person name="Davidson B."/>
            <person name="Di Gregorio A."/>
            <person name="Gelpke M."/>
            <person name="Goodstein D.M."/>
            <person name="Harafuji N."/>
            <person name="Hastings K.E."/>
            <person name="Ho I."/>
            <person name="Hotta K."/>
            <person name="Huang W."/>
            <person name="Kawashima T."/>
            <person name="Lemaire P."/>
            <person name="Martinez D."/>
            <person name="Meinertzhagen I.A."/>
            <person name="Necula S."/>
            <person name="Nonaka M."/>
            <person name="Putnam N."/>
            <person name="Rash S."/>
            <person name="Saiga H."/>
            <person name="Satake M."/>
            <person name="Terry A."/>
            <person name="Yamada L."/>
            <person name="Wang H.G."/>
            <person name="Awazu S."/>
            <person name="Azumi K."/>
            <person name="Boore J."/>
            <person name="Branno M."/>
            <person name="Chin-Bow S."/>
            <person name="DeSantis R."/>
            <person name="Doyle S."/>
            <person name="Francino P."/>
            <person name="Keys D.N."/>
            <person name="Haga S."/>
            <person name="Hayashi H."/>
            <person name="Hino K."/>
            <person name="Imai K.S."/>
            <person name="Inaba K."/>
            <person name="Kano S."/>
            <person name="Kobayashi K."/>
            <person name="Kobayashi M."/>
            <person name="Lee B.I."/>
            <person name="Makabe K.W."/>
            <person name="Manohar C."/>
            <person name="Matassi G."/>
            <person name="Medina M."/>
            <person name="Mochizuki Y."/>
            <person name="Mount S."/>
            <person name="Morishita T."/>
            <person name="Miura S."/>
            <person name="Nakayama A."/>
            <person name="Nishizaka S."/>
            <person name="Nomoto H."/>
            <person name="Ohta F."/>
            <person name="Oishi K."/>
            <person name="Rigoutsos I."/>
            <person name="Sano M."/>
            <person name="Sasaki A."/>
            <person name="Sasakura Y."/>
            <person name="Shoguchi E."/>
            <person name="Shin-i T."/>
            <person name="Spagnuolo A."/>
            <person name="Stainier D."/>
            <person name="Suzuki M.M."/>
            <person name="Tassy O."/>
            <person name="Takatori N."/>
            <person name="Tokuoka M."/>
            <person name="Yagi K."/>
            <person name="Yoshizaki F."/>
            <person name="Wada S."/>
            <person name="Zhang C."/>
            <person name="Hyatt P.D."/>
            <person name="Larimer F."/>
            <person name="Detter C."/>
            <person name="Doggett N."/>
            <person name="Glavina T."/>
            <person name="Hawkins T."/>
            <person name="Richardson P."/>
            <person name="Lucas S."/>
            <person name="Kohara Y."/>
            <person name="Levine M."/>
            <person name="Satoh N."/>
            <person name="Rokhsar D.S."/>
        </authorList>
    </citation>
    <scope>NUCLEOTIDE SEQUENCE [LARGE SCALE GENOMIC DNA]</scope>
</reference>
<name>H2XUB1_CIOIN</name>
<protein>
    <submittedName>
        <fullName evidence="2">Uncharacterized protein</fullName>
    </submittedName>
</protein>
<reference evidence="2" key="2">
    <citation type="submission" date="2025-08" db="UniProtKB">
        <authorList>
            <consortium name="Ensembl"/>
        </authorList>
    </citation>
    <scope>IDENTIFICATION</scope>
</reference>
<dbReference type="Proteomes" id="UP000008144">
    <property type="component" value="Unassembled WGS sequence"/>
</dbReference>
<dbReference type="AlphaFoldDB" id="H2XUB1"/>
<accession>H2XUB1</accession>
<evidence type="ECO:0000313" key="3">
    <source>
        <dbReference type="Proteomes" id="UP000008144"/>
    </source>
</evidence>
<feature type="signal peptide" evidence="1">
    <location>
        <begin position="1"/>
        <end position="19"/>
    </location>
</feature>
<dbReference type="InParanoid" id="H2XUB1"/>